<keyword evidence="2" id="KW-0238">DNA-binding</keyword>
<dbReference type="Proteomes" id="UP000260812">
    <property type="component" value="Unassembled WGS sequence"/>
</dbReference>
<dbReference type="GO" id="GO:0003700">
    <property type="term" value="F:DNA-binding transcription factor activity"/>
    <property type="evidence" value="ECO:0007669"/>
    <property type="project" value="InterPro"/>
</dbReference>
<name>A0A3E3I750_9FIRM</name>
<feature type="domain" description="HTH araC/xylS-type" evidence="4">
    <location>
        <begin position="235"/>
        <end position="333"/>
    </location>
</feature>
<evidence type="ECO:0000256" key="2">
    <source>
        <dbReference type="ARBA" id="ARBA00023125"/>
    </source>
</evidence>
<dbReference type="InterPro" id="IPR018062">
    <property type="entry name" value="HTH_AraC-typ_CS"/>
</dbReference>
<dbReference type="GO" id="GO:0043565">
    <property type="term" value="F:sequence-specific DNA binding"/>
    <property type="evidence" value="ECO:0007669"/>
    <property type="project" value="InterPro"/>
</dbReference>
<evidence type="ECO:0000313" key="5">
    <source>
        <dbReference type="EMBL" id="RGE61857.1"/>
    </source>
</evidence>
<protein>
    <submittedName>
        <fullName evidence="5">AraC family transcriptional regulator</fullName>
    </submittedName>
</protein>
<dbReference type="PROSITE" id="PS00041">
    <property type="entry name" value="HTH_ARAC_FAMILY_1"/>
    <property type="match status" value="1"/>
</dbReference>
<dbReference type="PROSITE" id="PS01124">
    <property type="entry name" value="HTH_ARAC_FAMILY_2"/>
    <property type="match status" value="1"/>
</dbReference>
<dbReference type="PRINTS" id="PR00032">
    <property type="entry name" value="HTHARAC"/>
</dbReference>
<sequence>MDSAQLPDGSWLNPGRILVKSRTDCDQLPDGFRLNSGWILTNQNSTIHPHAGPAAMRHKGAPMNNNLYTPEKMIQIEYTKHTQNYDMGRFHYHNAYELLLLQEGEYTLITLDNACTLKKHDVSLITPYCMHKSLGRAGNERTLMYFDERYLNRYFTEKSRSLLLTCFQTGHLSLPQKHYEETLQLLFQIRSFSAKKDFDSTYPAFVRILSLLTQTYRQAAGAEEETQKTSAPLIAELITYINQNYSTIRSLDDIADHFYITKYHLCRLFRAATKSTVMDHLNGIRILQACSLLENTSKSITEISYACGFHSSAYFSDIFKKALGMSPRAYRKLKS</sequence>
<keyword evidence="6" id="KW-1185">Reference proteome</keyword>
<dbReference type="SUPFAM" id="SSF46689">
    <property type="entry name" value="Homeodomain-like"/>
    <property type="match status" value="2"/>
</dbReference>
<reference evidence="5" key="1">
    <citation type="submission" date="2018-08" db="EMBL/GenBank/DDBJ databases">
        <title>A genome reference for cultivated species of the human gut microbiota.</title>
        <authorList>
            <person name="Zou Y."/>
            <person name="Xue W."/>
            <person name="Luo G."/>
        </authorList>
    </citation>
    <scope>NUCLEOTIDE SEQUENCE [LARGE SCALE GENOMIC DNA]</scope>
    <source>
        <strain evidence="5">TF05-5AC</strain>
    </source>
</reference>
<evidence type="ECO:0000256" key="3">
    <source>
        <dbReference type="ARBA" id="ARBA00023163"/>
    </source>
</evidence>
<keyword evidence="1" id="KW-0805">Transcription regulation</keyword>
<dbReference type="Gene3D" id="1.10.10.60">
    <property type="entry name" value="Homeodomain-like"/>
    <property type="match status" value="2"/>
</dbReference>
<keyword evidence="3" id="KW-0804">Transcription</keyword>
<dbReference type="EMBL" id="QVLV01000005">
    <property type="protein sequence ID" value="RGE61857.1"/>
    <property type="molecule type" value="Genomic_DNA"/>
</dbReference>
<gene>
    <name evidence="5" type="ORF">DXC51_09965</name>
</gene>
<dbReference type="InterPro" id="IPR037923">
    <property type="entry name" value="HTH-like"/>
</dbReference>
<accession>A0A3E3I750</accession>
<dbReference type="InterPro" id="IPR020449">
    <property type="entry name" value="Tscrpt_reg_AraC-type_HTH"/>
</dbReference>
<evidence type="ECO:0000259" key="4">
    <source>
        <dbReference type="PROSITE" id="PS01124"/>
    </source>
</evidence>
<dbReference type="SMART" id="SM00342">
    <property type="entry name" value="HTH_ARAC"/>
    <property type="match status" value="1"/>
</dbReference>
<dbReference type="AlphaFoldDB" id="A0A3E3I750"/>
<dbReference type="InterPro" id="IPR009057">
    <property type="entry name" value="Homeodomain-like_sf"/>
</dbReference>
<dbReference type="PANTHER" id="PTHR43280:SF2">
    <property type="entry name" value="HTH-TYPE TRANSCRIPTIONAL REGULATOR EXSA"/>
    <property type="match status" value="1"/>
</dbReference>
<proteinExistence type="predicted"/>
<evidence type="ECO:0000313" key="6">
    <source>
        <dbReference type="Proteomes" id="UP000260812"/>
    </source>
</evidence>
<dbReference type="Pfam" id="PF12833">
    <property type="entry name" value="HTH_18"/>
    <property type="match status" value="1"/>
</dbReference>
<dbReference type="SUPFAM" id="SSF51215">
    <property type="entry name" value="Regulatory protein AraC"/>
    <property type="match status" value="1"/>
</dbReference>
<comment type="caution">
    <text evidence="5">The sequence shown here is derived from an EMBL/GenBank/DDBJ whole genome shotgun (WGS) entry which is preliminary data.</text>
</comment>
<organism evidence="5 6">
    <name type="scientific">Eisenbergiella massiliensis</name>
    <dbReference type="NCBI Taxonomy" id="1720294"/>
    <lineage>
        <taxon>Bacteria</taxon>
        <taxon>Bacillati</taxon>
        <taxon>Bacillota</taxon>
        <taxon>Clostridia</taxon>
        <taxon>Lachnospirales</taxon>
        <taxon>Lachnospiraceae</taxon>
        <taxon>Eisenbergiella</taxon>
    </lineage>
</organism>
<dbReference type="InterPro" id="IPR018060">
    <property type="entry name" value="HTH_AraC"/>
</dbReference>
<dbReference type="PANTHER" id="PTHR43280">
    <property type="entry name" value="ARAC-FAMILY TRANSCRIPTIONAL REGULATOR"/>
    <property type="match status" value="1"/>
</dbReference>
<evidence type="ECO:0000256" key="1">
    <source>
        <dbReference type="ARBA" id="ARBA00023015"/>
    </source>
</evidence>